<dbReference type="EMBL" id="UYWX01020535">
    <property type="protein sequence ID" value="VDM33172.1"/>
    <property type="molecule type" value="Genomic_DNA"/>
</dbReference>
<feature type="compositionally biased region" description="Basic and acidic residues" evidence="1">
    <location>
        <begin position="1021"/>
        <end position="1039"/>
    </location>
</feature>
<gene>
    <name evidence="2" type="ORF">TTAC_LOCUS8575</name>
</gene>
<evidence type="ECO:0000313" key="4">
    <source>
        <dbReference type="WBParaSite" id="TTAC_0000859001-mRNA-1"/>
    </source>
</evidence>
<name>A0A0R3X566_HYDTA</name>
<feature type="compositionally biased region" description="Basic residues" evidence="1">
    <location>
        <begin position="1651"/>
        <end position="1664"/>
    </location>
</feature>
<dbReference type="Proteomes" id="UP000274429">
    <property type="component" value="Unassembled WGS sequence"/>
</dbReference>
<feature type="region of interest" description="Disordered" evidence="1">
    <location>
        <begin position="1378"/>
        <end position="1404"/>
    </location>
</feature>
<proteinExistence type="predicted"/>
<feature type="compositionally biased region" description="Low complexity" evidence="1">
    <location>
        <begin position="1385"/>
        <end position="1404"/>
    </location>
</feature>
<dbReference type="OrthoDB" id="6259343at2759"/>
<organism evidence="4">
    <name type="scientific">Hydatigena taeniaeformis</name>
    <name type="common">Feline tapeworm</name>
    <name type="synonym">Taenia taeniaeformis</name>
    <dbReference type="NCBI Taxonomy" id="6205"/>
    <lineage>
        <taxon>Eukaryota</taxon>
        <taxon>Metazoa</taxon>
        <taxon>Spiralia</taxon>
        <taxon>Lophotrochozoa</taxon>
        <taxon>Platyhelminthes</taxon>
        <taxon>Cestoda</taxon>
        <taxon>Eucestoda</taxon>
        <taxon>Cyclophyllidea</taxon>
        <taxon>Taeniidae</taxon>
        <taxon>Hydatigera</taxon>
    </lineage>
</organism>
<reference evidence="2 3" key="2">
    <citation type="submission" date="2018-11" db="EMBL/GenBank/DDBJ databases">
        <authorList>
            <consortium name="Pathogen Informatics"/>
        </authorList>
    </citation>
    <scope>NUCLEOTIDE SEQUENCE [LARGE SCALE GENOMIC DNA]</scope>
</reference>
<reference evidence="4" key="1">
    <citation type="submission" date="2017-02" db="UniProtKB">
        <authorList>
            <consortium name="WormBaseParasite"/>
        </authorList>
    </citation>
    <scope>IDENTIFICATION</scope>
</reference>
<feature type="region of interest" description="Disordered" evidence="1">
    <location>
        <begin position="990"/>
        <end position="1063"/>
    </location>
</feature>
<sequence length="1898" mass="208317">MSIALDFSEFVLRVLDSSSKPDATIGLCDYKGFFRFVKDVLPFVRHTYGDFVQMLANLSSSILRNHSNAFCAFDDLCEELKVFLSTGLYVSFVDFLLCLLRVSPSSASAKLQEAQNPNAALTLFSLLLQQVEMSGTSIFSSLRLGLKSTMTPQVYMKFFDVLRAFPIGVAHSTLRLLAWWRFLCILPEKMLSDGFRRFVSPFLANLLGRYISITACLGDPNFHRYQLSSTSVYNGDVTAQDLAAYVFSCIFEYPELEPEVFLKKEKLPKLVLSSSFLSEHNYQLLVAVFHWLRYLSGSGRCVGDQKVADIWVKCLKCIRHAISVCKPNDEAFKKVFMQQILDLSLRLVSSQTPCDDPSSSGSLIEPSDIDISQNPTPGDCITILHEIADSLDFEKLPLELKSALNYDICASCLNLISAWHRDCCSSDLIADSAQDDIMKAVSLLAVESVEKDARLAVKDNIAATAGGNLKLLRALLVRLVPECVDFVDRHLKLLDTLYCIPSSSVSLTLNTARANGAGLQVWVSLTDRLTQLTVAHRVTDPPKSGTKEVENLVSDFPTMFAFCLAPTFLAGSSTAPPSPELEQKVLSALFGLFRVLHTEACLLTSIPVNSWIDKISDLIIALIQNDTSEFGKKINMRIVSNFVSFMVKSAEGIEENFKDPFSPSKWRVQKDRPLGQMTGPVNAISCCLGVMPLEHFEMSVCNSVFLPPTRRHSSRTRNLLGSHVPTDGPQSPTKLYEMVFWEGEEQDQDSHTVQSVTCNLLHSLFLILQRHIRSVETLLTLIELSSTGLLTLAKRLNSTCTLFRDDEVPAIIVTAFEAFVTLAWNRLQKCFCKPGVVESLQQQKEQELKPLELPQHAVRQLLVFFEAAVYLASSPFSALEYRLAAAAKSPSSPISPERGRYKRCCYFSSCLEAIISRRRKVFIMCIVSLWDTLVVSAPADAADLRDRIRSLTGQFSKCLVVVSPQISLYRRVTFPDWISPTILLGREVEQSEAGNDPPYSSAKKTLIQKTRKASGKLPTANEKEPEEGCKQENHLERAQETTPNHDGVTETSQISSSQTTPKQSMCDSFLASRRLCTATDPRESLPPRRAFILARRRPSLAASQTAPQPSAANTSHIVTNLCCVASVPQQVQRRLFSDEDDDIIGVVASATSAMSKVLPSPRSRKRLNPGKSDYRLPPNLADFEDSAQFVFIPPSNCASKRMRLTDHQKERRREQRQAYLPAMYNNLDISKVSASSSVYSPISSSSSQSLRAPARPKAQAQSVGALASLTIADSQPPALSPKAANAIAGTSSGDTAVSFEPTQGLQKDASMMSANISNVSPQSAKTAVDGSLLGPAFEEEAPMCLELGEPKSVPEDDVAGAKEEVAIVVGTNPSQFNVTSTGHASAASPRQNSHSSSPPSSMLSASPVVSCSGLAVLRSPLLGRPAGLRAQRILEMGLAKAAERNRQRVLFPGMRINSQFTSPVTSPSVKQSDSPGLRSVSLIMVNICLGILRDITTPRPKTRVSFVEQPTVFILDSSESSPSTLWLKGIDSSTSKTYSVAPPPSTPGEIAVSDPQYLQRTEVAYPSVDTALLHDQPDGYLDLRMISLSRLNGNRWVLYMVIGYILPEKLATYFRICDFYEITFLIFSNKDIETRHMESYSPPSLSSPMVNRRRKSTPPRRRAPINRASRGTLRSPLGGSGNASPLLHPPLGSGDCASSRVPSASTRVRGTEVDLDALTSPLQIVDSKLSQDSSPVAKMPTASQREDPSIAEVDRDVLADVTTSVVQAVPLGQVTEKDNEKDMNNEDVVGGGQGPGDVEVIIVSDTEAEQNSEQVRQFLDNPAPERHKRATEVYNKQMDTALVDAGVETTVENVAQDDAIGQVRGMLGALQDRLLLIPCEQQKELLLEVLALFKNIIP</sequence>
<feature type="compositionally biased region" description="Low complexity" evidence="1">
    <location>
        <begin position="1051"/>
        <end position="1063"/>
    </location>
</feature>
<evidence type="ECO:0000313" key="3">
    <source>
        <dbReference type="Proteomes" id="UP000274429"/>
    </source>
</evidence>
<evidence type="ECO:0000313" key="2">
    <source>
        <dbReference type="EMBL" id="VDM33172.1"/>
    </source>
</evidence>
<accession>A0A0R3X566</accession>
<dbReference type="WBParaSite" id="TTAC_0000859001-mRNA-1">
    <property type="protein sequence ID" value="TTAC_0000859001-mRNA-1"/>
    <property type="gene ID" value="TTAC_0000859001"/>
</dbReference>
<evidence type="ECO:0000256" key="1">
    <source>
        <dbReference type="SAM" id="MobiDB-lite"/>
    </source>
</evidence>
<protein>
    <submittedName>
        <fullName evidence="4">DUF2428 domain-containing protein</fullName>
    </submittedName>
</protein>
<feature type="region of interest" description="Disordered" evidence="1">
    <location>
        <begin position="1638"/>
        <end position="1708"/>
    </location>
</feature>
<keyword evidence="3" id="KW-1185">Reference proteome</keyword>
<feature type="region of interest" description="Disordered" evidence="1">
    <location>
        <begin position="1729"/>
        <end position="1748"/>
    </location>
</feature>